<reference evidence="1" key="1">
    <citation type="submission" date="2021-06" db="EMBL/GenBank/DDBJ databases">
        <authorList>
            <person name="Kallberg Y."/>
            <person name="Tangrot J."/>
            <person name="Rosling A."/>
        </authorList>
    </citation>
    <scope>NUCLEOTIDE SEQUENCE</scope>
    <source>
        <strain evidence="1">IL203A</strain>
    </source>
</reference>
<sequence length="174" mass="20208">MSLPLTYNGDDTKNEESAIIYNFDWSMTSLGPIDSWEPMIKNALNLCLQSTFPICLYLGPDYITIYNKAFQRQILLKDKYDIGKSAKEDLTDYFISQLETVKTKGEGFFVKEHYIERTRNGYKEEAYFNYTFSPIFKSDGSVYCIFNLVQDVTQKVLSTRRFKTISEFGCWTSG</sequence>
<protein>
    <submittedName>
        <fullName evidence="1">15810_t:CDS:1</fullName>
    </submittedName>
</protein>
<evidence type="ECO:0000313" key="2">
    <source>
        <dbReference type="Proteomes" id="UP000789702"/>
    </source>
</evidence>
<dbReference type="Proteomes" id="UP000789702">
    <property type="component" value="Unassembled WGS sequence"/>
</dbReference>
<organism evidence="1 2">
    <name type="scientific">Dentiscutata heterogama</name>
    <dbReference type="NCBI Taxonomy" id="1316150"/>
    <lineage>
        <taxon>Eukaryota</taxon>
        <taxon>Fungi</taxon>
        <taxon>Fungi incertae sedis</taxon>
        <taxon>Mucoromycota</taxon>
        <taxon>Glomeromycotina</taxon>
        <taxon>Glomeromycetes</taxon>
        <taxon>Diversisporales</taxon>
        <taxon>Gigasporaceae</taxon>
        <taxon>Dentiscutata</taxon>
    </lineage>
</organism>
<proteinExistence type="predicted"/>
<evidence type="ECO:0000313" key="1">
    <source>
        <dbReference type="EMBL" id="CAG8493062.1"/>
    </source>
</evidence>
<accession>A0ACA9KTT9</accession>
<gene>
    <name evidence="1" type="ORF">DHETER_LOCUS2646</name>
</gene>
<comment type="caution">
    <text evidence="1">The sequence shown here is derived from an EMBL/GenBank/DDBJ whole genome shotgun (WGS) entry which is preliminary data.</text>
</comment>
<dbReference type="EMBL" id="CAJVPU010001994">
    <property type="protein sequence ID" value="CAG8493062.1"/>
    <property type="molecule type" value="Genomic_DNA"/>
</dbReference>
<keyword evidence="2" id="KW-1185">Reference proteome</keyword>
<name>A0ACA9KTT9_9GLOM</name>